<evidence type="ECO:0000259" key="2">
    <source>
        <dbReference type="Pfam" id="PF13477"/>
    </source>
</evidence>
<dbReference type="OrthoDB" id="5906768at2"/>
<dbReference type="InterPro" id="IPR028098">
    <property type="entry name" value="Glyco_trans_4-like_N"/>
</dbReference>
<dbReference type="GO" id="GO:1901135">
    <property type="term" value="P:carbohydrate derivative metabolic process"/>
    <property type="evidence" value="ECO:0007669"/>
    <property type="project" value="UniProtKB-ARBA"/>
</dbReference>
<organism evidence="3 4">
    <name type="scientific">Cocleimonas flava</name>
    <dbReference type="NCBI Taxonomy" id="634765"/>
    <lineage>
        <taxon>Bacteria</taxon>
        <taxon>Pseudomonadati</taxon>
        <taxon>Pseudomonadota</taxon>
        <taxon>Gammaproteobacteria</taxon>
        <taxon>Thiotrichales</taxon>
        <taxon>Thiotrichaceae</taxon>
        <taxon>Cocleimonas</taxon>
    </lineage>
</organism>
<evidence type="ECO:0000313" key="4">
    <source>
        <dbReference type="Proteomes" id="UP000294887"/>
    </source>
</evidence>
<evidence type="ECO:0000259" key="1">
    <source>
        <dbReference type="Pfam" id="PF00534"/>
    </source>
</evidence>
<dbReference type="GO" id="GO:0016757">
    <property type="term" value="F:glycosyltransferase activity"/>
    <property type="evidence" value="ECO:0007669"/>
    <property type="project" value="InterPro"/>
</dbReference>
<dbReference type="AlphaFoldDB" id="A0A4R1F7L5"/>
<dbReference type="SUPFAM" id="SSF53756">
    <property type="entry name" value="UDP-Glycosyltransferase/glycogen phosphorylase"/>
    <property type="match status" value="1"/>
</dbReference>
<comment type="caution">
    <text evidence="3">The sequence shown here is derived from an EMBL/GenBank/DDBJ whole genome shotgun (WGS) entry which is preliminary data.</text>
</comment>
<dbReference type="InterPro" id="IPR001296">
    <property type="entry name" value="Glyco_trans_1"/>
</dbReference>
<dbReference type="Proteomes" id="UP000294887">
    <property type="component" value="Unassembled WGS sequence"/>
</dbReference>
<dbReference type="Pfam" id="PF13477">
    <property type="entry name" value="Glyco_trans_4_2"/>
    <property type="match status" value="1"/>
</dbReference>
<dbReference type="PANTHER" id="PTHR12526:SF638">
    <property type="entry name" value="SPORE COAT PROTEIN SA"/>
    <property type="match status" value="1"/>
</dbReference>
<name>A0A4R1F7L5_9GAMM</name>
<dbReference type="RefSeq" id="WP_131904317.1">
    <property type="nucleotide sequence ID" value="NZ_BAAAFU010000008.1"/>
</dbReference>
<sequence length="380" mass="42399">MNDKKILLLTGRSFNGARSRKPVIELLLKKGYQVIIGANSEAVYDDEIRQSGAKFIDISFYRHGIKIFQDIQTILKVKKLIRTQKPKLVHAFNPKPIFIAGFVAYLTKVDKFCVTITGLGAIGNKGLSSIIIKLAYKLALHKADLVILENKHDLDFVLQNKITQKNKCRVQIASGVDVAAYNEVLTEKNNDVIIFAFASRLVWNKGIKELLSTAKRLHSEYGKQVEFIIAGDLEEEHPNGVPRDYIENAHKEGYINYLGRISSKEIPSFLQQSDVVVLPSYREGFSKILMEGAAAGKALISADIPGCREIVNHEITGLLVPPRDETALYNACKTLINNPSRIISYGKASRKHAIQDFDISVTAPKTLTCYREIGLQISDT</sequence>
<evidence type="ECO:0000313" key="3">
    <source>
        <dbReference type="EMBL" id="TCJ88634.1"/>
    </source>
</evidence>
<accession>A0A4R1F7L5</accession>
<protein>
    <submittedName>
        <fullName evidence="3">Glycosyltransferase involved in cell wall biosynthesis</fullName>
    </submittedName>
</protein>
<proteinExistence type="predicted"/>
<dbReference type="Gene3D" id="3.40.50.2000">
    <property type="entry name" value="Glycogen Phosphorylase B"/>
    <property type="match status" value="2"/>
</dbReference>
<dbReference type="EMBL" id="SMFQ01000002">
    <property type="protein sequence ID" value="TCJ88634.1"/>
    <property type="molecule type" value="Genomic_DNA"/>
</dbReference>
<keyword evidence="3" id="KW-0808">Transferase</keyword>
<keyword evidence="4" id="KW-1185">Reference proteome</keyword>
<reference evidence="3 4" key="1">
    <citation type="submission" date="2019-03" db="EMBL/GenBank/DDBJ databases">
        <title>Genomic Encyclopedia of Type Strains, Phase IV (KMG-IV): sequencing the most valuable type-strain genomes for metagenomic binning, comparative biology and taxonomic classification.</title>
        <authorList>
            <person name="Goeker M."/>
        </authorList>
    </citation>
    <scope>NUCLEOTIDE SEQUENCE [LARGE SCALE GENOMIC DNA]</scope>
    <source>
        <strain evidence="3 4">DSM 24830</strain>
    </source>
</reference>
<dbReference type="PANTHER" id="PTHR12526">
    <property type="entry name" value="GLYCOSYLTRANSFERASE"/>
    <property type="match status" value="1"/>
</dbReference>
<feature type="domain" description="Glycosyl transferase family 1" evidence="1">
    <location>
        <begin position="187"/>
        <end position="350"/>
    </location>
</feature>
<feature type="domain" description="Glycosyltransferase subfamily 4-like N-terminal" evidence="2">
    <location>
        <begin position="23"/>
        <end position="150"/>
    </location>
</feature>
<gene>
    <name evidence="3" type="ORF">EV695_0492</name>
</gene>
<dbReference type="CDD" id="cd03808">
    <property type="entry name" value="GT4_CapM-like"/>
    <property type="match status" value="1"/>
</dbReference>
<dbReference type="Pfam" id="PF00534">
    <property type="entry name" value="Glycos_transf_1"/>
    <property type="match status" value="1"/>
</dbReference>